<gene>
    <name evidence="1" type="ORF">TRFO_23755</name>
</gene>
<dbReference type="OrthoDB" id="10644684at2759"/>
<dbReference type="Proteomes" id="UP000179807">
    <property type="component" value="Unassembled WGS sequence"/>
</dbReference>
<proteinExistence type="predicted"/>
<accession>A0A1J4KAF1</accession>
<dbReference type="GeneID" id="94838049"/>
<evidence type="ECO:0000313" key="2">
    <source>
        <dbReference type="Proteomes" id="UP000179807"/>
    </source>
</evidence>
<name>A0A1J4KAF1_9EUKA</name>
<evidence type="ECO:0000313" key="1">
    <source>
        <dbReference type="EMBL" id="OHT07888.1"/>
    </source>
</evidence>
<comment type="caution">
    <text evidence="1">The sequence shown here is derived from an EMBL/GenBank/DDBJ whole genome shotgun (WGS) entry which is preliminary data.</text>
</comment>
<protein>
    <submittedName>
        <fullName evidence="1">Uncharacterized protein</fullName>
    </submittedName>
</protein>
<organism evidence="1 2">
    <name type="scientific">Tritrichomonas foetus</name>
    <dbReference type="NCBI Taxonomy" id="1144522"/>
    <lineage>
        <taxon>Eukaryota</taxon>
        <taxon>Metamonada</taxon>
        <taxon>Parabasalia</taxon>
        <taxon>Tritrichomonadida</taxon>
        <taxon>Tritrichomonadidae</taxon>
        <taxon>Tritrichomonas</taxon>
    </lineage>
</organism>
<reference evidence="1" key="1">
    <citation type="submission" date="2016-10" db="EMBL/GenBank/DDBJ databases">
        <authorList>
            <person name="Benchimol M."/>
            <person name="Almeida L.G."/>
            <person name="Vasconcelos A.T."/>
            <person name="Perreira-Neves A."/>
            <person name="Rosa I.A."/>
            <person name="Tasca T."/>
            <person name="Bogo M.R."/>
            <person name="de Souza W."/>
        </authorList>
    </citation>
    <scope>NUCLEOTIDE SEQUENCE [LARGE SCALE GENOMIC DNA]</scope>
    <source>
        <strain evidence="1">K</strain>
    </source>
</reference>
<keyword evidence="2" id="KW-1185">Reference proteome</keyword>
<dbReference type="RefSeq" id="XP_068361024.1">
    <property type="nucleotide sequence ID" value="XM_068503345.1"/>
</dbReference>
<dbReference type="VEuPathDB" id="TrichDB:TRFO_23755"/>
<dbReference type="EMBL" id="MLAK01000683">
    <property type="protein sequence ID" value="OHT07888.1"/>
    <property type="molecule type" value="Genomic_DNA"/>
</dbReference>
<sequence length="1423" mass="163632">MNIDFPVFHLTPDCDWPPNQITSELNSLRTIVNMEFYSKLSKQQKLFFDNFLWETLLKLTKHSTPAVRLSASSVHGYILLRLAPFFFNDLISTLCDYIRKTGDTSYLYLTSFCFLSKFLSSAALGKVLSEAPIINLFKNASSEHLPNLIQQLKHFPKKFLVQVAEQFIHLSVKNPNNRHLPKAAAVIISNSIDEFADIISPELPLQLISSLFPDCLPKMKPEISEELKKVAIETIKAEKSLPTNYEAACRILYMLIKSEQINLNEIRNEIDQEIVLKSPNLTALMMLPIDYQIIFNLYLNKDGIEFSEYVFEKNQINPLLTYFSRNRKFKNELIILLNKNLTPTSDSYSFALQILGDVSMELPKNALNDLLMKAFSINTTNWIHKLWTLDLIHKLKFSMLTQPVSDLAFEIIELSSISKTEKLAQTAKEVTLKIFNTCHIEVFKLFIDKYCRRIDVFDQNIFELRISFLSYVFRHTTSHWTISFIHIAVAITEATDIFEFSPIVMMDVFYIIGILAQNLKEDFVLLLSFTRKALDIIEPSYLEFCGQTLGKDRPHLFNSISQSMSKDDKNRSLTKIDQITSQLNRLDTDLTSNPGAWHTEILHSAEAAFSMMVKVPWSKLKMQKEDLSYLFNIAMKLSYLFPSSSNILLSELIEMGELTIDLIRKYISLSLTVSCGGEALLTFTRNLALCIEKKVSLNLQKNDMTSYIKSMKITLPLMTNLDYVYVISAKEVLLKIAHIKLPDDIALKIIEKSQRYLLTDSSEFCEENSDDNIIDPHVLYTMSEDETADYRELSRDHSQEIFREARKDQKISTKSNIQKETETENIGLLKYCQTLSPFLVHRQKIPPELLKPVLLRSFFNYSSVVINMKESKFLLQYCLDNTNPQCLAAMLRYLNKNKIEINLKPFITHPFFNSKSLLSAVVNYINIKKLPNDYVNLVMKNVDLPNYVLNASTPFARRLAIILLKIDPSYFLKHFTNIEKFKYSQIYNLCLYVSSVKFPAEDFFVFAVSLISNNIESRKKKNLTRRLLTVFVYSNLANKDIVQKAYTLLNCDIGPYSNIDYVRKLSEAQIIELFFEANIIRDTVDCSVITETLIHALTLSTPQGMSLMLHFTTPSLETINNLLNSSLPSLQSLPYRFYHETLLKSQNNDISNSSLISPQILSSLLDFDCTNHIASNINNQINNICLGTIVINFIISLLKSKININKPIEKDIFRFINTNFNFSDNSSYSYLLIQCYFYLLPKISKESIEFEQIKSNVSSLLNCDIIQPLVFDILVKISQKLKDTTFAQSIIGSYLKEHCSYTSFMIAEAVMNYNLKFMKKIDDVMNVLIFAKSFYTTFNEFVTISKRKNSLPHKQVIGLFSKRHEKAITLFNDLSKRSFSIFFALMGDENDQPPAELLAYIKGIKDDTLLGTGIPVEAKYNVF</sequence>